<dbReference type="EMBL" id="JAPEUX010000001">
    <property type="protein sequence ID" value="KAJ4360321.1"/>
    <property type="molecule type" value="Genomic_DNA"/>
</dbReference>
<name>A0A9W9CGA1_9PLEO</name>
<dbReference type="AlphaFoldDB" id="A0A9W9CGA1"/>
<feature type="region of interest" description="Disordered" evidence="1">
    <location>
        <begin position="1"/>
        <end position="51"/>
    </location>
</feature>
<dbReference type="Proteomes" id="UP001140513">
    <property type="component" value="Unassembled WGS sequence"/>
</dbReference>
<keyword evidence="3" id="KW-1185">Reference proteome</keyword>
<sequence length="549" mass="63365">MSLKRKASVSDLSSNKTPKKGRRSLEDTQPKVYGFGGAQKDEYVSEVDPMEGVDQPRIAEETLRLGVVNSTMRPREELARLLALYDGEPDDKAKRWTELVFIVFAKENFKQDHSGPPGWSTTTGPLTNAQLRDAYCAQFDKEVGAEAAMKRYRNDKQKVYNAFHEHPRTITYAPRQRKAKQHRSKEKKPDIFEEVSVDDFAASDLNKFDAHEGVGDESNLEHILEHTEEAGKQQNPVPTHVLVEHRRSVEANDMRRYVEDSWGIGEDKHKPWVSIRLADSFHRLMGAASVPTEHLRTSRAYLELCMHTNVREIWLTGVSRLTLQRYIQCLSPVRLWKLPQFDFALRFREYHPAMAGSSCKRVVWNFEATLDLYELASQLRDCHVRNLVLEHWRAQLQANDTYEVGLVEMQLLYDRLTIDDPALQFWTQALQDLLTSHEARMDVDLVDSDSATSFFVTNKHKDKGDDAFHSQYHRCRHLDQKNEKCHYSQNHHTEALYSLDDFNAIAVRLLLSEGWPEQDEHVQSAAIVLKKEFFNKYSSLYDGTAAVQD</sequence>
<protein>
    <submittedName>
        <fullName evidence="2">Uncharacterized protein</fullName>
    </submittedName>
</protein>
<dbReference type="RefSeq" id="XP_056076523.1">
    <property type="nucleotide sequence ID" value="XM_056209701.1"/>
</dbReference>
<evidence type="ECO:0000313" key="2">
    <source>
        <dbReference type="EMBL" id="KAJ4360321.1"/>
    </source>
</evidence>
<accession>A0A9W9CGA1</accession>
<proteinExistence type="predicted"/>
<dbReference type="OrthoDB" id="3799546at2759"/>
<comment type="caution">
    <text evidence="2">The sequence shown here is derived from an EMBL/GenBank/DDBJ whole genome shotgun (WGS) entry which is preliminary data.</text>
</comment>
<organism evidence="2 3">
    <name type="scientific">Didymosphaeria variabile</name>
    <dbReference type="NCBI Taxonomy" id="1932322"/>
    <lineage>
        <taxon>Eukaryota</taxon>
        <taxon>Fungi</taxon>
        <taxon>Dikarya</taxon>
        <taxon>Ascomycota</taxon>
        <taxon>Pezizomycotina</taxon>
        <taxon>Dothideomycetes</taxon>
        <taxon>Pleosporomycetidae</taxon>
        <taxon>Pleosporales</taxon>
        <taxon>Massarineae</taxon>
        <taxon>Didymosphaeriaceae</taxon>
        <taxon>Didymosphaeria</taxon>
    </lineage>
</organism>
<evidence type="ECO:0000256" key="1">
    <source>
        <dbReference type="SAM" id="MobiDB-lite"/>
    </source>
</evidence>
<gene>
    <name evidence="2" type="ORF">N0V89_000882</name>
</gene>
<evidence type="ECO:0000313" key="3">
    <source>
        <dbReference type="Proteomes" id="UP001140513"/>
    </source>
</evidence>
<dbReference type="GeneID" id="80904412"/>
<reference evidence="2" key="1">
    <citation type="submission" date="2022-10" db="EMBL/GenBank/DDBJ databases">
        <title>Tapping the CABI collections for fungal endophytes: first genome assemblies for Collariella, Neodidymelliopsis, Ascochyta clinopodiicola, Didymella pomorum, Didymosphaeria variabile, Neocosmospora piperis and Neocucurbitaria cava.</title>
        <authorList>
            <person name="Hill R."/>
        </authorList>
    </citation>
    <scope>NUCLEOTIDE SEQUENCE</scope>
    <source>
        <strain evidence="2">IMI 356815</strain>
    </source>
</reference>